<evidence type="ECO:0000256" key="4">
    <source>
        <dbReference type="ARBA" id="ARBA00022475"/>
    </source>
</evidence>
<dbReference type="InterPro" id="IPR011851">
    <property type="entry name" value="Na/Pro_symporter"/>
</dbReference>
<dbReference type="Proteomes" id="UP001157133">
    <property type="component" value="Unassembled WGS sequence"/>
</dbReference>
<name>A0ABQ6H5A6_9GAMM</name>
<feature type="transmembrane region" description="Helical" evidence="14">
    <location>
        <begin position="68"/>
        <end position="92"/>
    </location>
</feature>
<keyword evidence="14" id="KW-0997">Cell inner membrane</keyword>
<feature type="transmembrane region" description="Helical" evidence="14">
    <location>
        <begin position="45"/>
        <end position="62"/>
    </location>
</feature>
<dbReference type="InterPro" id="IPR050277">
    <property type="entry name" value="Sodium:Solute_Symporter"/>
</dbReference>
<feature type="transmembrane region" description="Helical" evidence="14">
    <location>
        <begin position="6"/>
        <end position="24"/>
    </location>
</feature>
<feature type="transmembrane region" description="Helical" evidence="14">
    <location>
        <begin position="191"/>
        <end position="210"/>
    </location>
</feature>
<feature type="transmembrane region" description="Helical" evidence="14">
    <location>
        <begin position="420"/>
        <end position="439"/>
    </location>
</feature>
<reference evidence="15 16" key="1">
    <citation type="submission" date="2023-03" db="EMBL/GenBank/DDBJ databases">
        <title>Draft genome sequence of Thalassotalea eurytherma JCM 18482T.</title>
        <authorList>
            <person name="Sawabe T."/>
        </authorList>
    </citation>
    <scope>NUCLEOTIDE SEQUENCE [LARGE SCALE GENOMIC DNA]</scope>
    <source>
        <strain evidence="15 16">JCM 18482</strain>
    </source>
</reference>
<sequence length="471" mass="50885">MDYHYAVLITLISYKVLLISIGLWSNQRNSNTQDYFIGSHSLGPWVAAVSSAASASSAWSLLGMSGAAYVMGISAAWIPPGIICGYIFNWFWLAPQLQKLSHEKKSVTLTELLAEDTGKFKQLITFVCAFAIIFAFSFYIAAQFQAAGKTFASTFDMSMTTSIILGTSIILIYTLLGGFWAVSITDTLQGLLMAATSLLLPIYALLAIGGPTELWQQMHLVFNEQQLNSFGSHSGMLAIGFIFGLMGIGLGNCGQPHVVNRLMAIKSQAAIKQGRIIAVTWATLVYGGMVIVGWSAKVLIDPVADQEQAFFALTSSLFSPIIAGIIIAAVLSAIMSTADSQLLVSASALSYDVVKIEDHKKALLFSRLTVVLMCVVSTLIALYAPEDIFTRVLFAWNALGAAFGPLLVVRVCSKRVQGCYALAAICTGFFLTVALSFMPSAPGDYIERLVPFFLALAIAWWGRIHLTQKAL</sequence>
<comment type="subcellular location">
    <subcellularLocation>
        <location evidence="14">Cell inner membrane</location>
        <topology evidence="14">Multi-pass membrane protein</topology>
    </subcellularLocation>
    <subcellularLocation>
        <location evidence="1">Cell membrane</location>
        <topology evidence="1">Multi-pass membrane protein</topology>
    </subcellularLocation>
</comment>
<comment type="similarity">
    <text evidence="2 13">Belongs to the sodium:solute symporter (SSF) (TC 2.A.21) family.</text>
</comment>
<evidence type="ECO:0000256" key="8">
    <source>
        <dbReference type="ARBA" id="ARBA00023053"/>
    </source>
</evidence>
<comment type="catalytic activity">
    <reaction evidence="12">
        <text>L-proline(in) + Na(+)(in) = L-proline(out) + Na(+)(out)</text>
        <dbReference type="Rhea" id="RHEA:28967"/>
        <dbReference type="ChEBI" id="CHEBI:29101"/>
        <dbReference type="ChEBI" id="CHEBI:60039"/>
    </reaction>
</comment>
<evidence type="ECO:0000256" key="5">
    <source>
        <dbReference type="ARBA" id="ARBA00022692"/>
    </source>
</evidence>
<keyword evidence="16" id="KW-1185">Reference proteome</keyword>
<feature type="transmembrane region" description="Helical" evidence="14">
    <location>
        <begin position="123"/>
        <end position="142"/>
    </location>
</feature>
<keyword evidence="9 14" id="KW-0406">Ion transport</keyword>
<feature type="transmembrane region" description="Helical" evidence="14">
    <location>
        <begin position="162"/>
        <end position="184"/>
    </location>
</feature>
<dbReference type="Gene3D" id="1.20.1730.10">
    <property type="entry name" value="Sodium/glucose cotransporter"/>
    <property type="match status" value="1"/>
</dbReference>
<feature type="transmembrane region" description="Helical" evidence="14">
    <location>
        <begin position="274"/>
        <end position="296"/>
    </location>
</feature>
<gene>
    <name evidence="15" type="ORF">theurythT_27880</name>
</gene>
<evidence type="ECO:0000256" key="10">
    <source>
        <dbReference type="ARBA" id="ARBA00023136"/>
    </source>
</evidence>
<proteinExistence type="inferred from homology"/>
<evidence type="ECO:0000313" key="15">
    <source>
        <dbReference type="EMBL" id="GLX83336.1"/>
    </source>
</evidence>
<protein>
    <recommendedName>
        <fullName evidence="14">Sodium/proline symporter</fullName>
    </recommendedName>
    <alternativeName>
        <fullName evidence="14">Proline permease</fullName>
    </alternativeName>
</protein>
<evidence type="ECO:0000256" key="12">
    <source>
        <dbReference type="ARBA" id="ARBA00033708"/>
    </source>
</evidence>
<dbReference type="Pfam" id="PF00474">
    <property type="entry name" value="SSF"/>
    <property type="match status" value="1"/>
</dbReference>
<keyword evidence="14" id="KW-0029">Amino-acid transport</keyword>
<comment type="caution">
    <text evidence="15">The sequence shown here is derived from an EMBL/GenBank/DDBJ whole genome shotgun (WGS) entry which is preliminary data.</text>
</comment>
<evidence type="ECO:0000256" key="11">
    <source>
        <dbReference type="ARBA" id="ARBA00023201"/>
    </source>
</evidence>
<dbReference type="InterPro" id="IPR001734">
    <property type="entry name" value="Na/solute_symporter"/>
</dbReference>
<evidence type="ECO:0000256" key="6">
    <source>
        <dbReference type="ARBA" id="ARBA00022847"/>
    </source>
</evidence>
<keyword evidence="6 14" id="KW-0769">Symport</keyword>
<keyword evidence="5 14" id="KW-0812">Transmembrane</keyword>
<dbReference type="CDD" id="cd11475">
    <property type="entry name" value="SLC5sbd_PutP"/>
    <property type="match status" value="1"/>
</dbReference>
<dbReference type="PANTHER" id="PTHR48086:SF3">
    <property type="entry name" value="SODIUM_PROLINE SYMPORTER"/>
    <property type="match status" value="1"/>
</dbReference>
<evidence type="ECO:0000256" key="2">
    <source>
        <dbReference type="ARBA" id="ARBA00006434"/>
    </source>
</evidence>
<organism evidence="15 16">
    <name type="scientific">Thalassotalea eurytherma</name>
    <dbReference type="NCBI Taxonomy" id="1144278"/>
    <lineage>
        <taxon>Bacteria</taxon>
        <taxon>Pseudomonadati</taxon>
        <taxon>Pseudomonadota</taxon>
        <taxon>Gammaproteobacteria</taxon>
        <taxon>Alteromonadales</taxon>
        <taxon>Colwelliaceae</taxon>
        <taxon>Thalassotalea</taxon>
    </lineage>
</organism>
<keyword evidence="8 14" id="KW-0915">Sodium</keyword>
<feature type="transmembrane region" description="Helical" evidence="14">
    <location>
        <begin position="364"/>
        <end position="382"/>
    </location>
</feature>
<evidence type="ECO:0000256" key="3">
    <source>
        <dbReference type="ARBA" id="ARBA00022448"/>
    </source>
</evidence>
<feature type="transmembrane region" description="Helical" evidence="14">
    <location>
        <begin position="445"/>
        <end position="462"/>
    </location>
</feature>
<keyword evidence="11 14" id="KW-0739">Sodium transport</keyword>
<dbReference type="NCBIfam" id="TIGR00813">
    <property type="entry name" value="sss"/>
    <property type="match status" value="1"/>
</dbReference>
<keyword evidence="7 14" id="KW-1133">Transmembrane helix</keyword>
<keyword evidence="4" id="KW-1003">Cell membrane</keyword>
<feature type="transmembrane region" description="Helical" evidence="14">
    <location>
        <begin position="230"/>
        <end position="253"/>
    </location>
</feature>
<feature type="transmembrane region" description="Helical" evidence="14">
    <location>
        <begin position="388"/>
        <end position="408"/>
    </location>
</feature>
<dbReference type="PROSITE" id="PS50283">
    <property type="entry name" value="NA_SOLUT_SYMP_3"/>
    <property type="match status" value="1"/>
</dbReference>
<keyword evidence="10 14" id="KW-0472">Membrane</keyword>
<evidence type="ECO:0000256" key="14">
    <source>
        <dbReference type="RuleBase" id="RU366012"/>
    </source>
</evidence>
<keyword evidence="3 14" id="KW-0813">Transport</keyword>
<evidence type="ECO:0000313" key="16">
    <source>
        <dbReference type="Proteomes" id="UP001157133"/>
    </source>
</evidence>
<dbReference type="EMBL" id="BSSU01000014">
    <property type="protein sequence ID" value="GLX83336.1"/>
    <property type="molecule type" value="Genomic_DNA"/>
</dbReference>
<evidence type="ECO:0000256" key="1">
    <source>
        <dbReference type="ARBA" id="ARBA00004651"/>
    </source>
</evidence>
<evidence type="ECO:0000256" key="9">
    <source>
        <dbReference type="ARBA" id="ARBA00023065"/>
    </source>
</evidence>
<comment type="function">
    <text evidence="14">Catalyzes the sodium-dependent uptake of extracellular L-proline.</text>
</comment>
<dbReference type="PANTHER" id="PTHR48086">
    <property type="entry name" value="SODIUM/PROLINE SYMPORTER-RELATED"/>
    <property type="match status" value="1"/>
</dbReference>
<evidence type="ECO:0000256" key="7">
    <source>
        <dbReference type="ARBA" id="ARBA00022989"/>
    </source>
</evidence>
<dbReference type="InterPro" id="IPR038377">
    <property type="entry name" value="Na/Glc_symporter_sf"/>
</dbReference>
<evidence type="ECO:0000256" key="13">
    <source>
        <dbReference type="RuleBase" id="RU362091"/>
    </source>
</evidence>
<accession>A0ABQ6H5A6</accession>
<dbReference type="RefSeq" id="WP_284208758.1">
    <property type="nucleotide sequence ID" value="NZ_BSSU01000014.1"/>
</dbReference>
<feature type="transmembrane region" description="Helical" evidence="14">
    <location>
        <begin position="308"/>
        <end position="334"/>
    </location>
</feature>